<dbReference type="PROSITE" id="PS50929">
    <property type="entry name" value="ABC_TM1F"/>
    <property type="match status" value="1"/>
</dbReference>
<feature type="transmembrane region" description="Helical" evidence="7">
    <location>
        <begin position="150"/>
        <end position="170"/>
    </location>
</feature>
<keyword evidence="3" id="KW-0547">Nucleotide-binding</keyword>
<feature type="domain" description="ABC transmembrane type-1" evidence="9">
    <location>
        <begin position="13"/>
        <end position="293"/>
    </location>
</feature>
<proteinExistence type="predicted"/>
<evidence type="ECO:0000259" key="9">
    <source>
        <dbReference type="PROSITE" id="PS50929"/>
    </source>
</evidence>
<dbReference type="SMART" id="SM00382">
    <property type="entry name" value="AAA"/>
    <property type="match status" value="1"/>
</dbReference>
<protein>
    <submittedName>
        <fullName evidence="10">ABC transporter ATP-binding protein</fullName>
    </submittedName>
</protein>
<dbReference type="PANTHER" id="PTHR24221:SF654">
    <property type="entry name" value="ATP-BINDING CASSETTE SUB-FAMILY B MEMBER 6"/>
    <property type="match status" value="1"/>
</dbReference>
<dbReference type="GO" id="GO:0034040">
    <property type="term" value="F:ATPase-coupled lipid transmembrane transporter activity"/>
    <property type="evidence" value="ECO:0007669"/>
    <property type="project" value="TreeGrafter"/>
</dbReference>
<keyword evidence="6 7" id="KW-0472">Membrane</keyword>
<comment type="subcellular location">
    <subcellularLocation>
        <location evidence="1">Cell membrane</location>
        <topology evidence="1">Multi-pass membrane protein</topology>
    </subcellularLocation>
</comment>
<comment type="caution">
    <text evidence="10">The sequence shown here is derived from an EMBL/GenBank/DDBJ whole genome shotgun (WGS) entry which is preliminary data.</text>
</comment>
<dbReference type="Proteomes" id="UP001169242">
    <property type="component" value="Unassembled WGS sequence"/>
</dbReference>
<dbReference type="GO" id="GO:0005524">
    <property type="term" value="F:ATP binding"/>
    <property type="evidence" value="ECO:0007669"/>
    <property type="project" value="UniProtKB-KW"/>
</dbReference>
<dbReference type="RefSeq" id="WP_271013373.1">
    <property type="nucleotide sequence ID" value="NZ_JAQIFT010000065.1"/>
</dbReference>
<dbReference type="InterPro" id="IPR039421">
    <property type="entry name" value="Type_1_exporter"/>
</dbReference>
<dbReference type="InterPro" id="IPR027417">
    <property type="entry name" value="P-loop_NTPase"/>
</dbReference>
<evidence type="ECO:0000256" key="6">
    <source>
        <dbReference type="ARBA" id="ARBA00023136"/>
    </source>
</evidence>
<dbReference type="InterPro" id="IPR017871">
    <property type="entry name" value="ABC_transporter-like_CS"/>
</dbReference>
<dbReference type="Gene3D" id="3.40.50.300">
    <property type="entry name" value="P-loop containing nucleotide triphosphate hydrolases"/>
    <property type="match status" value="1"/>
</dbReference>
<evidence type="ECO:0000313" key="11">
    <source>
        <dbReference type="Proteomes" id="UP001169242"/>
    </source>
</evidence>
<evidence type="ECO:0000259" key="8">
    <source>
        <dbReference type="PROSITE" id="PS50893"/>
    </source>
</evidence>
<dbReference type="PROSITE" id="PS00211">
    <property type="entry name" value="ABC_TRANSPORTER_1"/>
    <property type="match status" value="1"/>
</dbReference>
<dbReference type="Gene3D" id="1.20.1560.10">
    <property type="entry name" value="ABC transporter type 1, transmembrane domain"/>
    <property type="match status" value="1"/>
</dbReference>
<reference evidence="10" key="1">
    <citation type="journal article" date="2023" name="Int. J. Syst. Evol. Microbiol.">
        <title>&lt;i&gt;Holtiella tumoricola&lt;/i&gt; gen. nov. sp. nov., isolated from a human clinical sample.</title>
        <authorList>
            <person name="Allen-Vercoe E."/>
            <person name="Daigneault M.C."/>
            <person name="Vancuren S.J."/>
            <person name="Cochrane K."/>
            <person name="O'Neal L.L."/>
            <person name="Sankaranarayanan K."/>
            <person name="Lawson P.A."/>
        </authorList>
    </citation>
    <scope>NUCLEOTIDE SEQUENCE</scope>
    <source>
        <strain evidence="10">CC70A</strain>
    </source>
</reference>
<feature type="transmembrane region" description="Helical" evidence="7">
    <location>
        <begin position="48"/>
        <end position="68"/>
    </location>
</feature>
<evidence type="ECO:0000256" key="3">
    <source>
        <dbReference type="ARBA" id="ARBA00022741"/>
    </source>
</evidence>
<keyword evidence="11" id="KW-1185">Reference proteome</keyword>
<dbReference type="AlphaFoldDB" id="A0AA42DR44"/>
<feature type="transmembrane region" description="Helical" evidence="7">
    <location>
        <begin position="123"/>
        <end position="144"/>
    </location>
</feature>
<keyword evidence="4 10" id="KW-0067">ATP-binding</keyword>
<dbReference type="SUPFAM" id="SSF90123">
    <property type="entry name" value="ABC transporter transmembrane region"/>
    <property type="match status" value="1"/>
</dbReference>
<evidence type="ECO:0000256" key="7">
    <source>
        <dbReference type="SAM" id="Phobius"/>
    </source>
</evidence>
<keyword evidence="2 7" id="KW-0812">Transmembrane</keyword>
<accession>A0AA42DR44</accession>
<dbReference type="GO" id="GO:0005886">
    <property type="term" value="C:plasma membrane"/>
    <property type="evidence" value="ECO:0007669"/>
    <property type="project" value="UniProtKB-SubCell"/>
</dbReference>
<dbReference type="Pfam" id="PF00664">
    <property type="entry name" value="ABC_membrane"/>
    <property type="match status" value="1"/>
</dbReference>
<dbReference type="InterPro" id="IPR003593">
    <property type="entry name" value="AAA+_ATPase"/>
</dbReference>
<name>A0AA42DR44_9FIRM</name>
<dbReference type="PROSITE" id="PS50893">
    <property type="entry name" value="ABC_TRANSPORTER_2"/>
    <property type="match status" value="1"/>
</dbReference>
<dbReference type="InterPro" id="IPR003439">
    <property type="entry name" value="ABC_transporter-like_ATP-bd"/>
</dbReference>
<evidence type="ECO:0000313" key="10">
    <source>
        <dbReference type="EMBL" id="MDA3733567.1"/>
    </source>
</evidence>
<keyword evidence="5 7" id="KW-1133">Transmembrane helix</keyword>
<organism evidence="10 11">
    <name type="scientific">Holtiella tumoricola</name>
    <dbReference type="NCBI Taxonomy" id="3018743"/>
    <lineage>
        <taxon>Bacteria</taxon>
        <taxon>Bacillati</taxon>
        <taxon>Bacillota</taxon>
        <taxon>Clostridia</taxon>
        <taxon>Lachnospirales</taxon>
        <taxon>Cellulosilyticaceae</taxon>
        <taxon>Holtiella</taxon>
    </lineage>
</organism>
<evidence type="ECO:0000256" key="4">
    <source>
        <dbReference type="ARBA" id="ARBA00022840"/>
    </source>
</evidence>
<dbReference type="InterPro" id="IPR011527">
    <property type="entry name" value="ABC1_TM_dom"/>
</dbReference>
<feature type="transmembrane region" description="Helical" evidence="7">
    <location>
        <begin position="12"/>
        <end position="36"/>
    </location>
</feature>
<evidence type="ECO:0000256" key="2">
    <source>
        <dbReference type="ARBA" id="ARBA00022692"/>
    </source>
</evidence>
<dbReference type="PANTHER" id="PTHR24221">
    <property type="entry name" value="ATP-BINDING CASSETTE SUB-FAMILY B"/>
    <property type="match status" value="1"/>
</dbReference>
<feature type="transmembrane region" description="Helical" evidence="7">
    <location>
        <begin position="238"/>
        <end position="256"/>
    </location>
</feature>
<evidence type="ECO:0000256" key="5">
    <source>
        <dbReference type="ARBA" id="ARBA00022989"/>
    </source>
</evidence>
<dbReference type="EMBL" id="JAQIFT010000065">
    <property type="protein sequence ID" value="MDA3733567.1"/>
    <property type="molecule type" value="Genomic_DNA"/>
</dbReference>
<evidence type="ECO:0000256" key="1">
    <source>
        <dbReference type="ARBA" id="ARBA00004651"/>
    </source>
</evidence>
<dbReference type="GO" id="GO:0016887">
    <property type="term" value="F:ATP hydrolysis activity"/>
    <property type="evidence" value="ECO:0007669"/>
    <property type="project" value="InterPro"/>
</dbReference>
<dbReference type="GO" id="GO:0140359">
    <property type="term" value="F:ABC-type transporter activity"/>
    <property type="evidence" value="ECO:0007669"/>
    <property type="project" value="InterPro"/>
</dbReference>
<feature type="domain" description="ABC transporter" evidence="8">
    <location>
        <begin position="322"/>
        <end position="546"/>
    </location>
</feature>
<dbReference type="InterPro" id="IPR036640">
    <property type="entry name" value="ABC1_TM_sf"/>
</dbReference>
<gene>
    <name evidence="10" type="ORF">PBV87_18975</name>
</gene>
<dbReference type="SUPFAM" id="SSF52540">
    <property type="entry name" value="P-loop containing nucleoside triphosphate hydrolases"/>
    <property type="match status" value="1"/>
</dbReference>
<dbReference type="Pfam" id="PF00005">
    <property type="entry name" value="ABC_tran"/>
    <property type="match status" value="1"/>
</dbReference>
<sequence length="547" mass="61709">MKTLLLKRKWEFIIYMIASCFFIVSDLLIMGLSGYIMDALEQGSMELFMTRIGYGVIIVLIGAGLYLSSRFLRIGYMRKVLLDIRAEAFGTVLKMSPKQFGKVSKENYVSRLTNDVNLIEEKFFISLLNLISGFGMYIIGLIIISCYEPVLAGGLFLVSMICYGVCTLFLKRTQKLQEAVSEGNEALTLNMSNTFNGLEIIKLGNMEDKFLEKNKKEISRAEARKQAFNNYSEIQQNVLIFVGYFVMAGVIFYLGGKIGGGLGFGIAVFLFQLSTQIIFRVMDSLPLVNVMRSSIKIYEKLTCLEVSQEETKSNAFRFDRTIELKDVCFGYEGRKLLDHTNMTLEKGKKYLIKGASGAGKSTLLHLLQMLNEDYTGSIKVDGIDYRTIDERSFNEKVAVIDQDIFLFEDTIRNNINLYRETDETFMQEAIKGAGLESLIAELEKGLETPLLENGKNLSGGQRQRIAIARAIVKDAEILFIDEGTASLNEALGREIEKVFLNLPQTVIAISHRYYEGISEGYDYVLELQAGRLNQYDAKDYFEGVSVC</sequence>